<dbReference type="KEGG" id="spar:SPRG_02806"/>
<dbReference type="OMA" id="CHHRASL"/>
<feature type="compositionally biased region" description="Basic and acidic residues" evidence="1">
    <location>
        <begin position="1"/>
        <end position="14"/>
    </location>
</feature>
<dbReference type="EMBL" id="KK583195">
    <property type="protein sequence ID" value="KDO32327.1"/>
    <property type="molecule type" value="Genomic_DNA"/>
</dbReference>
<evidence type="ECO:0000313" key="2">
    <source>
        <dbReference type="EMBL" id="KDO32327.1"/>
    </source>
</evidence>
<dbReference type="RefSeq" id="XP_012196783.1">
    <property type="nucleotide sequence ID" value="XM_012341393.1"/>
</dbReference>
<protein>
    <submittedName>
        <fullName evidence="2">Uncharacterized protein</fullName>
    </submittedName>
</protein>
<accession>A0A067CZV2</accession>
<dbReference type="GeneID" id="24125345"/>
<name>A0A067CZV2_SAPPC</name>
<proteinExistence type="predicted"/>
<feature type="region of interest" description="Disordered" evidence="1">
    <location>
        <begin position="66"/>
        <end position="101"/>
    </location>
</feature>
<dbReference type="AlphaFoldDB" id="A0A067CZV2"/>
<sequence length="213" mass="23485">MQRAAEKGRVEKKGRFTIIDLPSDVPSPSAAFGHDTPTSSSNDDAFDADAPLQKTRVKQKGRFTIIDLNPTTPSPERNAHKTFEDESDTVPEAKPRAPLSTPLPLAIDPSLVPATHAPSCCHHRASLVHNHPHTFSPLCTLPFPNESNSQVVLNSPVVVLPLAQYQQQLALLTTLQQENRELHTITATLQDQQRQLFELLRSFQKVSPPSPMP</sequence>
<dbReference type="OrthoDB" id="78004at2759"/>
<gene>
    <name evidence="2" type="ORF">SPRG_02806</name>
</gene>
<reference evidence="2 3" key="1">
    <citation type="journal article" date="2013" name="PLoS Genet.">
        <title>Distinctive expansion of potential virulence genes in the genome of the oomycete fish pathogen Saprolegnia parasitica.</title>
        <authorList>
            <person name="Jiang R.H."/>
            <person name="de Bruijn I."/>
            <person name="Haas B.J."/>
            <person name="Belmonte R."/>
            <person name="Lobach L."/>
            <person name="Christie J."/>
            <person name="van den Ackerveken G."/>
            <person name="Bottin A."/>
            <person name="Bulone V."/>
            <person name="Diaz-Moreno S.M."/>
            <person name="Dumas B."/>
            <person name="Fan L."/>
            <person name="Gaulin E."/>
            <person name="Govers F."/>
            <person name="Grenville-Briggs L.J."/>
            <person name="Horner N.R."/>
            <person name="Levin J.Z."/>
            <person name="Mammella M."/>
            <person name="Meijer H.J."/>
            <person name="Morris P."/>
            <person name="Nusbaum C."/>
            <person name="Oome S."/>
            <person name="Phillips A.J."/>
            <person name="van Rooyen D."/>
            <person name="Rzeszutek E."/>
            <person name="Saraiva M."/>
            <person name="Secombes C.J."/>
            <person name="Seidl M.F."/>
            <person name="Snel B."/>
            <person name="Stassen J.H."/>
            <person name="Sykes S."/>
            <person name="Tripathy S."/>
            <person name="van den Berg H."/>
            <person name="Vega-Arreguin J.C."/>
            <person name="Wawra S."/>
            <person name="Young S.K."/>
            <person name="Zeng Q."/>
            <person name="Dieguez-Uribeondo J."/>
            <person name="Russ C."/>
            <person name="Tyler B.M."/>
            <person name="van West P."/>
        </authorList>
    </citation>
    <scope>NUCLEOTIDE SEQUENCE [LARGE SCALE GENOMIC DNA]</scope>
    <source>
        <strain evidence="2 3">CBS 223.65</strain>
    </source>
</reference>
<dbReference type="VEuPathDB" id="FungiDB:SPRG_02806"/>
<keyword evidence="3" id="KW-1185">Reference proteome</keyword>
<feature type="region of interest" description="Disordered" evidence="1">
    <location>
        <begin position="1"/>
        <end position="48"/>
    </location>
</feature>
<organism evidence="2 3">
    <name type="scientific">Saprolegnia parasitica (strain CBS 223.65)</name>
    <dbReference type="NCBI Taxonomy" id="695850"/>
    <lineage>
        <taxon>Eukaryota</taxon>
        <taxon>Sar</taxon>
        <taxon>Stramenopiles</taxon>
        <taxon>Oomycota</taxon>
        <taxon>Saprolegniomycetes</taxon>
        <taxon>Saprolegniales</taxon>
        <taxon>Saprolegniaceae</taxon>
        <taxon>Saprolegnia</taxon>
    </lineage>
</organism>
<dbReference type="Proteomes" id="UP000030745">
    <property type="component" value="Unassembled WGS sequence"/>
</dbReference>
<evidence type="ECO:0000256" key="1">
    <source>
        <dbReference type="SAM" id="MobiDB-lite"/>
    </source>
</evidence>
<evidence type="ECO:0000313" key="3">
    <source>
        <dbReference type="Proteomes" id="UP000030745"/>
    </source>
</evidence>